<dbReference type="AlphaFoldDB" id="A0A843VIV6"/>
<keyword evidence="2" id="KW-1133">Transmembrane helix</keyword>
<dbReference type="PANTHER" id="PTHR37716">
    <property type="entry name" value="OS07G0568900 PROTEIN"/>
    <property type="match status" value="1"/>
</dbReference>
<evidence type="ECO:0000313" key="4">
    <source>
        <dbReference type="Proteomes" id="UP000652761"/>
    </source>
</evidence>
<feature type="region of interest" description="Disordered" evidence="1">
    <location>
        <begin position="189"/>
        <end position="212"/>
    </location>
</feature>
<dbReference type="GO" id="GO:0009535">
    <property type="term" value="C:chloroplast thylakoid membrane"/>
    <property type="evidence" value="ECO:0007669"/>
    <property type="project" value="TreeGrafter"/>
</dbReference>
<feature type="compositionally biased region" description="Polar residues" evidence="1">
    <location>
        <begin position="192"/>
        <end position="203"/>
    </location>
</feature>
<dbReference type="OrthoDB" id="780445at2759"/>
<feature type="transmembrane region" description="Helical" evidence="2">
    <location>
        <begin position="156"/>
        <end position="179"/>
    </location>
</feature>
<dbReference type="EMBL" id="NMUH01001911">
    <property type="protein sequence ID" value="MQL96378.1"/>
    <property type="molecule type" value="Genomic_DNA"/>
</dbReference>
<comment type="caution">
    <text evidence="3">The sequence shown here is derived from an EMBL/GenBank/DDBJ whole genome shotgun (WGS) entry which is preliminary data.</text>
</comment>
<organism evidence="3 4">
    <name type="scientific">Colocasia esculenta</name>
    <name type="common">Wild taro</name>
    <name type="synonym">Arum esculentum</name>
    <dbReference type="NCBI Taxonomy" id="4460"/>
    <lineage>
        <taxon>Eukaryota</taxon>
        <taxon>Viridiplantae</taxon>
        <taxon>Streptophyta</taxon>
        <taxon>Embryophyta</taxon>
        <taxon>Tracheophyta</taxon>
        <taxon>Spermatophyta</taxon>
        <taxon>Magnoliopsida</taxon>
        <taxon>Liliopsida</taxon>
        <taxon>Araceae</taxon>
        <taxon>Aroideae</taxon>
        <taxon>Colocasieae</taxon>
        <taxon>Colocasia</taxon>
    </lineage>
</organism>
<evidence type="ECO:0000313" key="3">
    <source>
        <dbReference type="EMBL" id="MQL96378.1"/>
    </source>
</evidence>
<keyword evidence="4" id="KW-1185">Reference proteome</keyword>
<accession>A0A843VIV6</accession>
<dbReference type="Proteomes" id="UP000652761">
    <property type="component" value="Unassembled WGS sequence"/>
</dbReference>
<feature type="region of interest" description="Disordered" evidence="1">
    <location>
        <begin position="111"/>
        <end position="139"/>
    </location>
</feature>
<keyword evidence="2" id="KW-0472">Membrane</keyword>
<proteinExistence type="predicted"/>
<feature type="compositionally biased region" description="Low complexity" evidence="1">
    <location>
        <begin position="125"/>
        <end position="134"/>
    </location>
</feature>
<sequence>MDKFRRKYSSLAEGGVMPLLLRPVLLFSSRPSLPPLLSPFHPTAPIAATAFSLFPLYTHCRGFSSGDVDGARSPARRRAKRWAAVERDSEFEIDRDKAREALEKLDQQLKALSEKETGPPKRRAPPSSSSSYSDFDPDENRMIGMRAEEPEFSGSFLAYSAVALLVLSIVNNILFNVFIKPSVDDEVPASADFSSNSLGSVTAQEAPPLGLQ</sequence>
<evidence type="ECO:0000256" key="1">
    <source>
        <dbReference type="SAM" id="MobiDB-lite"/>
    </source>
</evidence>
<protein>
    <submittedName>
        <fullName evidence="3">Uncharacterized protein</fullName>
    </submittedName>
</protein>
<keyword evidence="2" id="KW-0812">Transmembrane</keyword>
<evidence type="ECO:0000256" key="2">
    <source>
        <dbReference type="SAM" id="Phobius"/>
    </source>
</evidence>
<dbReference type="PANTHER" id="PTHR37716:SF1">
    <property type="entry name" value="OS07G0568900 PROTEIN"/>
    <property type="match status" value="1"/>
</dbReference>
<name>A0A843VIV6_COLES</name>
<gene>
    <name evidence="3" type="ORF">Taro_029051</name>
</gene>
<reference evidence="3" key="1">
    <citation type="submission" date="2017-07" db="EMBL/GenBank/DDBJ databases">
        <title>Taro Niue Genome Assembly and Annotation.</title>
        <authorList>
            <person name="Atibalentja N."/>
            <person name="Keating K."/>
            <person name="Fields C.J."/>
        </authorList>
    </citation>
    <scope>NUCLEOTIDE SEQUENCE</scope>
    <source>
        <strain evidence="3">Niue_2</strain>
        <tissue evidence="3">Leaf</tissue>
    </source>
</reference>